<dbReference type="InterPro" id="IPR023005">
    <property type="entry name" value="Nucleoside_diP_kinase_AS"/>
</dbReference>
<comment type="subunit">
    <text evidence="13">Homotetramer.</text>
</comment>
<sequence>MEQTFAIIKPDGVANGLVGEIIKRIEEDGIRLAAMRLTRLDRRRAEGFYYVHRSKPFFSSLIDYMTSGPCLLMVLTAPDVINRWRELMGPTNPDEAPRGTIRGDMGLNIERNVVHGSDSPQSALYEINYFFRGTDIVV</sequence>
<reference evidence="18" key="1">
    <citation type="journal article" date="2020" name="mSystems">
        <title>Genome- and Community-Level Interaction Insights into Carbon Utilization and Element Cycling Functions of Hydrothermarchaeota in Hydrothermal Sediment.</title>
        <authorList>
            <person name="Zhou Z."/>
            <person name="Liu Y."/>
            <person name="Xu W."/>
            <person name="Pan J."/>
            <person name="Luo Z.H."/>
            <person name="Li M."/>
        </authorList>
    </citation>
    <scope>NUCLEOTIDE SEQUENCE [LARGE SCALE GENOMIC DNA]</scope>
    <source>
        <strain evidence="18">HyVt-577</strain>
    </source>
</reference>
<feature type="active site" description="Pros-phosphohistidine intermediate" evidence="13 14">
    <location>
        <position position="115"/>
    </location>
</feature>
<dbReference type="PANTHER" id="PTHR46161">
    <property type="entry name" value="NUCLEOSIDE DIPHOSPHATE KINASE"/>
    <property type="match status" value="1"/>
</dbReference>
<proteinExistence type="inferred from homology"/>
<evidence type="ECO:0000256" key="13">
    <source>
        <dbReference type="HAMAP-Rule" id="MF_00451"/>
    </source>
</evidence>
<evidence type="ECO:0000256" key="2">
    <source>
        <dbReference type="ARBA" id="ARBA00012966"/>
    </source>
</evidence>
<keyword evidence="12 13" id="KW-0546">Nucleotide metabolism</keyword>
<evidence type="ECO:0000256" key="16">
    <source>
        <dbReference type="RuleBase" id="RU004013"/>
    </source>
</evidence>
<evidence type="ECO:0000256" key="11">
    <source>
        <dbReference type="ARBA" id="ARBA00022842"/>
    </source>
</evidence>
<dbReference type="CDD" id="cd04413">
    <property type="entry name" value="NDPk_I"/>
    <property type="match status" value="1"/>
</dbReference>
<dbReference type="FunFam" id="3.30.70.141:FF:000003">
    <property type="entry name" value="Nucleoside diphosphate kinase"/>
    <property type="match status" value="1"/>
</dbReference>
<comment type="function">
    <text evidence="13">Major role in the synthesis of nucleoside triphosphates other than ATP. The ATP gamma phosphate is transferred to the NDP beta phosphate via a ping-pong mechanism, using a phosphorylated active-site intermediate.</text>
</comment>
<keyword evidence="7 13" id="KW-0479">Metal-binding</keyword>
<evidence type="ECO:0000256" key="10">
    <source>
        <dbReference type="ARBA" id="ARBA00022840"/>
    </source>
</evidence>
<evidence type="ECO:0000256" key="8">
    <source>
        <dbReference type="ARBA" id="ARBA00022741"/>
    </source>
</evidence>
<evidence type="ECO:0000256" key="7">
    <source>
        <dbReference type="ARBA" id="ARBA00022723"/>
    </source>
</evidence>
<evidence type="ECO:0000256" key="5">
    <source>
        <dbReference type="ARBA" id="ARBA00022553"/>
    </source>
</evidence>
<dbReference type="Proteomes" id="UP000885779">
    <property type="component" value="Unassembled WGS sequence"/>
</dbReference>
<evidence type="ECO:0000256" key="14">
    <source>
        <dbReference type="PROSITE-ProRule" id="PRU00706"/>
    </source>
</evidence>
<keyword evidence="8 13" id="KW-0547">Nucleotide-binding</keyword>
<dbReference type="Gene3D" id="3.30.70.141">
    <property type="entry name" value="Nucleoside diphosphate kinase-like domain"/>
    <property type="match status" value="1"/>
</dbReference>
<dbReference type="SMART" id="SM00562">
    <property type="entry name" value="NDK"/>
    <property type="match status" value="1"/>
</dbReference>
<dbReference type="GO" id="GO:0006228">
    <property type="term" value="P:UTP biosynthetic process"/>
    <property type="evidence" value="ECO:0007669"/>
    <property type="project" value="UniProtKB-UniRule"/>
</dbReference>
<keyword evidence="9 13" id="KW-0418">Kinase</keyword>
<evidence type="ECO:0000256" key="9">
    <source>
        <dbReference type="ARBA" id="ARBA00022777"/>
    </source>
</evidence>
<dbReference type="Pfam" id="PF00334">
    <property type="entry name" value="NDK"/>
    <property type="match status" value="1"/>
</dbReference>
<comment type="catalytic activity">
    <reaction evidence="13">
        <text>a ribonucleoside 5'-diphosphate + ATP = a ribonucleoside 5'-triphosphate + ADP</text>
        <dbReference type="Rhea" id="RHEA:18113"/>
        <dbReference type="ChEBI" id="CHEBI:30616"/>
        <dbReference type="ChEBI" id="CHEBI:57930"/>
        <dbReference type="ChEBI" id="CHEBI:61557"/>
        <dbReference type="ChEBI" id="CHEBI:456216"/>
        <dbReference type="EC" id="2.7.4.6"/>
    </reaction>
</comment>
<evidence type="ECO:0000256" key="3">
    <source>
        <dbReference type="ARBA" id="ARBA00017632"/>
    </source>
</evidence>
<comment type="cofactor">
    <cofactor evidence="13">
        <name>Mg(2+)</name>
        <dbReference type="ChEBI" id="CHEBI:18420"/>
    </cofactor>
</comment>
<protein>
    <recommendedName>
        <fullName evidence="3 13">Nucleoside diphosphate kinase</fullName>
        <shortName evidence="13">NDK</shortName>
        <shortName evidence="13">NDP kinase</shortName>
        <ecNumber evidence="2 13">2.7.4.6</ecNumber>
    </recommendedName>
    <alternativeName>
        <fullName evidence="13">Nucleoside-2-P kinase</fullName>
    </alternativeName>
</protein>
<keyword evidence="11 13" id="KW-0460">Magnesium</keyword>
<dbReference type="PANTHER" id="PTHR46161:SF3">
    <property type="entry name" value="NUCLEOSIDE DIPHOSPHATE KINASE DDB_G0292928-RELATED"/>
    <property type="match status" value="1"/>
</dbReference>
<evidence type="ECO:0000256" key="1">
    <source>
        <dbReference type="ARBA" id="ARBA00008142"/>
    </source>
</evidence>
<comment type="caution">
    <text evidence="18">The sequence shown here is derived from an EMBL/GenBank/DDBJ whole genome shotgun (WGS) entry which is preliminary data.</text>
</comment>
<dbReference type="EMBL" id="DRQG01000131">
    <property type="protein sequence ID" value="HGY56815.1"/>
    <property type="molecule type" value="Genomic_DNA"/>
</dbReference>
<feature type="binding site" evidence="13 14">
    <location>
        <position position="57"/>
    </location>
    <ligand>
        <name>ATP</name>
        <dbReference type="ChEBI" id="CHEBI:30616"/>
    </ligand>
</feature>
<dbReference type="InterPro" id="IPR001564">
    <property type="entry name" value="Nucleoside_diP_kinase"/>
</dbReference>
<evidence type="ECO:0000259" key="17">
    <source>
        <dbReference type="SMART" id="SM00562"/>
    </source>
</evidence>
<feature type="binding site" evidence="13 14">
    <location>
        <position position="102"/>
    </location>
    <ligand>
        <name>ATP</name>
        <dbReference type="ChEBI" id="CHEBI:30616"/>
    </ligand>
</feature>
<evidence type="ECO:0000256" key="12">
    <source>
        <dbReference type="ARBA" id="ARBA00023080"/>
    </source>
</evidence>
<evidence type="ECO:0000256" key="4">
    <source>
        <dbReference type="ARBA" id="ARBA00022490"/>
    </source>
</evidence>
<dbReference type="GO" id="GO:0006183">
    <property type="term" value="P:GTP biosynthetic process"/>
    <property type="evidence" value="ECO:0007669"/>
    <property type="project" value="UniProtKB-UniRule"/>
</dbReference>
<dbReference type="GO" id="GO:0005737">
    <property type="term" value="C:cytoplasm"/>
    <property type="evidence" value="ECO:0007669"/>
    <property type="project" value="UniProtKB-SubCell"/>
</dbReference>
<dbReference type="InterPro" id="IPR036850">
    <property type="entry name" value="NDK-like_dom_sf"/>
</dbReference>
<dbReference type="PROSITE" id="PS00469">
    <property type="entry name" value="NDPK"/>
    <property type="match status" value="1"/>
</dbReference>
<keyword evidence="10 13" id="KW-0067">ATP-binding</keyword>
<feature type="domain" description="Nucleoside diphosphate kinase-like" evidence="17">
    <location>
        <begin position="1"/>
        <end position="138"/>
    </location>
</feature>
<evidence type="ECO:0000313" key="18">
    <source>
        <dbReference type="EMBL" id="HGY56815.1"/>
    </source>
</evidence>
<keyword evidence="6 13" id="KW-0808">Transferase</keyword>
<dbReference type="GO" id="GO:0004550">
    <property type="term" value="F:nucleoside diphosphate kinase activity"/>
    <property type="evidence" value="ECO:0007669"/>
    <property type="project" value="UniProtKB-UniRule"/>
</dbReference>
<dbReference type="GO" id="GO:0006241">
    <property type="term" value="P:CTP biosynthetic process"/>
    <property type="evidence" value="ECO:0007669"/>
    <property type="project" value="UniProtKB-UniRule"/>
</dbReference>
<dbReference type="GO" id="GO:0046872">
    <property type="term" value="F:metal ion binding"/>
    <property type="evidence" value="ECO:0007669"/>
    <property type="project" value="UniProtKB-KW"/>
</dbReference>
<organism evidence="18">
    <name type="scientific">Caldithrix abyssi</name>
    <dbReference type="NCBI Taxonomy" id="187145"/>
    <lineage>
        <taxon>Bacteria</taxon>
        <taxon>Pseudomonadati</taxon>
        <taxon>Calditrichota</taxon>
        <taxon>Calditrichia</taxon>
        <taxon>Calditrichales</taxon>
        <taxon>Calditrichaceae</taxon>
        <taxon>Caldithrix</taxon>
    </lineage>
</organism>
<accession>A0A7V4U2F9</accession>
<name>A0A7V4U2F9_CALAY</name>
<dbReference type="PRINTS" id="PR01243">
    <property type="entry name" value="NUCDPKINASE"/>
</dbReference>
<comment type="subcellular location">
    <subcellularLocation>
        <location evidence="13">Cytoplasm</location>
    </subcellularLocation>
</comment>
<keyword evidence="5 13" id="KW-0597">Phosphoprotein</keyword>
<dbReference type="InterPro" id="IPR034907">
    <property type="entry name" value="NDK-like_dom"/>
</dbReference>
<gene>
    <name evidence="13" type="primary">ndk</name>
    <name evidence="18" type="ORF">ENK44_14000</name>
</gene>
<feature type="binding site" evidence="13 14">
    <location>
        <position position="91"/>
    </location>
    <ligand>
        <name>ATP</name>
        <dbReference type="ChEBI" id="CHEBI:30616"/>
    </ligand>
</feature>
<dbReference type="AlphaFoldDB" id="A0A7V4U2F9"/>
<feature type="binding site" evidence="13 14">
    <location>
        <position position="85"/>
    </location>
    <ligand>
        <name>ATP</name>
        <dbReference type="ChEBI" id="CHEBI:30616"/>
    </ligand>
</feature>
<dbReference type="PROSITE" id="PS51374">
    <property type="entry name" value="NDPK_LIKE"/>
    <property type="match status" value="1"/>
</dbReference>
<evidence type="ECO:0000256" key="15">
    <source>
        <dbReference type="RuleBase" id="RU004011"/>
    </source>
</evidence>
<comment type="catalytic activity">
    <reaction evidence="13 16">
        <text>a 2'-deoxyribonucleoside 5'-diphosphate + ATP = a 2'-deoxyribonucleoside 5'-triphosphate + ADP</text>
        <dbReference type="Rhea" id="RHEA:44640"/>
        <dbReference type="ChEBI" id="CHEBI:30616"/>
        <dbReference type="ChEBI" id="CHEBI:61560"/>
        <dbReference type="ChEBI" id="CHEBI:73316"/>
        <dbReference type="ChEBI" id="CHEBI:456216"/>
        <dbReference type="EC" id="2.7.4.6"/>
    </reaction>
</comment>
<dbReference type="SUPFAM" id="SSF54919">
    <property type="entry name" value="Nucleoside diphosphate kinase, NDK"/>
    <property type="match status" value="1"/>
</dbReference>
<dbReference type="HAMAP" id="MF_00451">
    <property type="entry name" value="NDP_kinase"/>
    <property type="match status" value="1"/>
</dbReference>
<dbReference type="NCBIfam" id="NF001908">
    <property type="entry name" value="PRK00668.1"/>
    <property type="match status" value="1"/>
</dbReference>
<dbReference type="GO" id="GO:0005524">
    <property type="term" value="F:ATP binding"/>
    <property type="evidence" value="ECO:0007669"/>
    <property type="project" value="UniProtKB-UniRule"/>
</dbReference>
<dbReference type="EC" id="2.7.4.6" evidence="2 13"/>
<evidence type="ECO:0000256" key="6">
    <source>
        <dbReference type="ARBA" id="ARBA00022679"/>
    </source>
</evidence>
<comment type="similarity">
    <text evidence="1 13 14 15">Belongs to the NDK family.</text>
</comment>
<keyword evidence="4 13" id="KW-0963">Cytoplasm</keyword>
<feature type="binding site" evidence="13 14">
    <location>
        <position position="112"/>
    </location>
    <ligand>
        <name>ATP</name>
        <dbReference type="ChEBI" id="CHEBI:30616"/>
    </ligand>
</feature>
<feature type="binding site" evidence="13 14">
    <location>
        <position position="9"/>
    </location>
    <ligand>
        <name>ATP</name>
        <dbReference type="ChEBI" id="CHEBI:30616"/>
    </ligand>
</feature>